<keyword evidence="2" id="KW-0479">Metal-binding</keyword>
<dbReference type="GO" id="GO:0046872">
    <property type="term" value="F:metal ion binding"/>
    <property type="evidence" value="ECO:0007669"/>
    <property type="project" value="UniProtKB-KW"/>
</dbReference>
<dbReference type="NCBIfam" id="TIGR00486">
    <property type="entry name" value="YbgI_SA1388"/>
    <property type="match status" value="1"/>
</dbReference>
<evidence type="ECO:0008006" key="4">
    <source>
        <dbReference type="Google" id="ProtNLM"/>
    </source>
</evidence>
<dbReference type="Pfam" id="PF01784">
    <property type="entry name" value="DUF34_NIF3"/>
    <property type="match status" value="1"/>
</dbReference>
<evidence type="ECO:0000313" key="3">
    <source>
        <dbReference type="EMBL" id="CAD9704576.1"/>
    </source>
</evidence>
<feature type="binding site" evidence="2">
    <location>
        <position position="114"/>
    </location>
    <ligand>
        <name>a divalent metal cation</name>
        <dbReference type="ChEBI" id="CHEBI:60240"/>
        <label>1</label>
    </ligand>
</feature>
<feature type="binding site" evidence="2">
    <location>
        <position position="76"/>
    </location>
    <ligand>
        <name>a divalent metal cation</name>
        <dbReference type="ChEBI" id="CHEBI:60240"/>
        <label>1</label>
    </ligand>
</feature>
<dbReference type="Gene3D" id="3.40.1390.30">
    <property type="entry name" value="NIF3 (NGG1p interacting factor 3)-like"/>
    <property type="match status" value="1"/>
</dbReference>
<feature type="binding site" evidence="2">
    <location>
        <position position="270"/>
    </location>
    <ligand>
        <name>a divalent metal cation</name>
        <dbReference type="ChEBI" id="CHEBI:60240"/>
        <label>1</label>
    </ligand>
</feature>
<dbReference type="EMBL" id="HBHK01025117">
    <property type="protein sequence ID" value="CAD9704576.1"/>
    <property type="molecule type" value="Transcribed_RNA"/>
</dbReference>
<proteinExistence type="inferred from homology"/>
<organism evidence="3">
    <name type="scientific">Mucochytrium quahogii</name>
    <dbReference type="NCBI Taxonomy" id="96639"/>
    <lineage>
        <taxon>Eukaryota</taxon>
        <taxon>Sar</taxon>
        <taxon>Stramenopiles</taxon>
        <taxon>Bigyra</taxon>
        <taxon>Labyrinthulomycetes</taxon>
        <taxon>Thraustochytrida</taxon>
        <taxon>Thraustochytriidae</taxon>
        <taxon>Mucochytrium</taxon>
    </lineage>
</organism>
<gene>
    <name evidence="3" type="ORF">QSP1433_LOCUS15823</name>
</gene>
<dbReference type="InterPro" id="IPR002678">
    <property type="entry name" value="DUF34/NIF3"/>
</dbReference>
<dbReference type="PANTHER" id="PTHR13799">
    <property type="entry name" value="NGG1 INTERACTING FACTOR 3"/>
    <property type="match status" value="1"/>
</dbReference>
<dbReference type="AlphaFoldDB" id="A0A7S2WT87"/>
<dbReference type="InterPro" id="IPR036069">
    <property type="entry name" value="DUF34/NIF3_sf"/>
</dbReference>
<dbReference type="GO" id="GO:0005739">
    <property type="term" value="C:mitochondrion"/>
    <property type="evidence" value="ECO:0007669"/>
    <property type="project" value="TreeGrafter"/>
</dbReference>
<comment type="similarity">
    <text evidence="1">Belongs to the GTP cyclohydrolase I type 2/NIF3 family.</text>
</comment>
<sequence>MDSRDPRDDIVDFLKGLFPLKLAESWDNVGVLVDPRLPGEMVPADLPTNVLLTIDMTERVVEEAIEKGCNMIVAYHPSPFTSFKKVSSRNITQKLVLKCIKNNILVYSPHTACDNASGGVNDWLASGVIAPQMYAWTPDRCGITEQDGKNIQAIPENPGDILHTISPIVSLEDIEHGAGRGRLVTLQEPQNLWSVVIRFKLHFGLRRVRFALGNSLTMSNATVRTVAVQAGSGGSVLKDVQADLFVTGEMSHHDILAANAKGISVLLAEHSNSERPFLYMLLEKLSKSFKPPRSFAVSENDSDPIDIV</sequence>
<evidence type="ECO:0000256" key="2">
    <source>
        <dbReference type="PIRSR" id="PIRSR602678-1"/>
    </source>
</evidence>
<accession>A0A7S2WT87</accession>
<reference evidence="3" key="1">
    <citation type="submission" date="2021-01" db="EMBL/GenBank/DDBJ databases">
        <authorList>
            <person name="Corre E."/>
            <person name="Pelletier E."/>
            <person name="Niang G."/>
            <person name="Scheremetjew M."/>
            <person name="Finn R."/>
            <person name="Kale V."/>
            <person name="Holt S."/>
            <person name="Cochrane G."/>
            <person name="Meng A."/>
            <person name="Brown T."/>
            <person name="Cohen L."/>
        </authorList>
    </citation>
    <scope>NUCLEOTIDE SEQUENCE</scope>
    <source>
        <strain evidence="3">NY070348D</strain>
    </source>
</reference>
<protein>
    <recommendedName>
        <fullName evidence="4">NIF3-like protein 1</fullName>
    </recommendedName>
</protein>
<dbReference type="PANTHER" id="PTHR13799:SF13">
    <property type="entry name" value="NIF3-LIKE PROTEIN 1"/>
    <property type="match status" value="1"/>
</dbReference>
<name>A0A7S2WT87_9STRA</name>
<dbReference type="FunFam" id="3.40.1390.30:FF:000001">
    <property type="entry name" value="GTP cyclohydrolase 1 type 2"/>
    <property type="match status" value="1"/>
</dbReference>
<evidence type="ECO:0000256" key="1">
    <source>
        <dbReference type="ARBA" id="ARBA00006964"/>
    </source>
</evidence>
<feature type="binding site" evidence="2">
    <location>
        <position position="274"/>
    </location>
    <ligand>
        <name>a divalent metal cation</name>
        <dbReference type="ChEBI" id="CHEBI:60240"/>
        <label>1</label>
    </ligand>
</feature>
<dbReference type="SUPFAM" id="SSF102705">
    <property type="entry name" value="NIF3 (NGG1p interacting factor 3)-like"/>
    <property type="match status" value="1"/>
</dbReference>